<reference evidence="1 2" key="1">
    <citation type="submission" date="2016-02" db="EMBL/GenBank/DDBJ databases">
        <title>Genome analysis of coral dinoflagellate symbionts highlights evolutionary adaptations to a symbiotic lifestyle.</title>
        <authorList>
            <person name="Aranda M."/>
            <person name="Li Y."/>
            <person name="Liew Y.J."/>
            <person name="Baumgarten S."/>
            <person name="Simakov O."/>
            <person name="Wilson M."/>
            <person name="Piel J."/>
            <person name="Ashoor H."/>
            <person name="Bougouffa S."/>
            <person name="Bajic V.B."/>
            <person name="Ryu T."/>
            <person name="Ravasi T."/>
            <person name="Bayer T."/>
            <person name="Micklem G."/>
            <person name="Kim H."/>
            <person name="Bhak J."/>
            <person name="Lajeunesse T.C."/>
            <person name="Voolstra C.R."/>
        </authorList>
    </citation>
    <scope>NUCLEOTIDE SEQUENCE [LARGE SCALE GENOMIC DNA]</scope>
    <source>
        <strain evidence="1 2">CCMP2467</strain>
    </source>
</reference>
<evidence type="ECO:0000313" key="1">
    <source>
        <dbReference type="EMBL" id="OLP73740.1"/>
    </source>
</evidence>
<proteinExistence type="predicted"/>
<keyword evidence="2" id="KW-1185">Reference proteome</keyword>
<dbReference type="OrthoDB" id="407557at2759"/>
<name>A0A1Q9BT16_SYMMI</name>
<dbReference type="Proteomes" id="UP000186817">
    <property type="component" value="Unassembled WGS sequence"/>
</dbReference>
<accession>A0A1Q9BT16</accession>
<sequence length="411" mass="46297">MQKHLLLRVRARVSKIWYVDLPSQKQVPYVLFSDWVKCLGSSGRLHYLVGVKDTNRRQELFSEFWRRLEQSRPGHPVFQLAREGKIQLKDTFPVLHHGDEGRSYKKAPIMIISTHGLLGAGSAQTPELKKHCPVSADPMRLNFLGCTLTTHFIFAALPSSIYKNNPDCLDRMLQLYAADMQELTTTGVTVMEAGVQQQLFFACVACKGDLPYLSKSGHFLRTYSMCAKQATSRAPCKGICFRCQAGVETKRQGHNACDAPWEDFGDNASWMRTEGPSGIGCSSPLLAIPHDTPENLFQCDLWHNFHLGAGKSFVVNAVVALLEAEDGCMDDKLALLGADYRSYCKRMRVYSCVTSITRDLLGWQHANDMPSGGYHKGFLTTRLLEWLEDFMGRRHKDTTDPYLIEIVPLDL</sequence>
<protein>
    <submittedName>
        <fullName evidence="1">Uncharacterized protein</fullName>
    </submittedName>
</protein>
<dbReference type="EMBL" id="LSRX01004860">
    <property type="protein sequence ID" value="OLP73740.1"/>
    <property type="molecule type" value="Genomic_DNA"/>
</dbReference>
<evidence type="ECO:0000313" key="2">
    <source>
        <dbReference type="Proteomes" id="UP000186817"/>
    </source>
</evidence>
<gene>
    <name evidence="1" type="ORF">AK812_SmicGene46920</name>
</gene>
<organism evidence="1 2">
    <name type="scientific">Symbiodinium microadriaticum</name>
    <name type="common">Dinoflagellate</name>
    <name type="synonym">Zooxanthella microadriatica</name>
    <dbReference type="NCBI Taxonomy" id="2951"/>
    <lineage>
        <taxon>Eukaryota</taxon>
        <taxon>Sar</taxon>
        <taxon>Alveolata</taxon>
        <taxon>Dinophyceae</taxon>
        <taxon>Suessiales</taxon>
        <taxon>Symbiodiniaceae</taxon>
        <taxon>Symbiodinium</taxon>
    </lineage>
</organism>
<comment type="caution">
    <text evidence="1">The sequence shown here is derived from an EMBL/GenBank/DDBJ whole genome shotgun (WGS) entry which is preliminary data.</text>
</comment>
<dbReference type="AlphaFoldDB" id="A0A1Q9BT16"/>